<reference evidence="2 3" key="1">
    <citation type="submission" date="2019-03" db="EMBL/GenBank/DDBJ databases">
        <title>Single cell metagenomics reveals metabolic interactions within the superorganism composed of flagellate Streblomastix strix and complex community of Bacteroidetes bacteria on its surface.</title>
        <authorList>
            <person name="Treitli S.C."/>
            <person name="Kolisko M."/>
            <person name="Husnik F."/>
            <person name="Keeling P."/>
            <person name="Hampl V."/>
        </authorList>
    </citation>
    <scope>NUCLEOTIDE SEQUENCE [LARGE SCALE GENOMIC DNA]</scope>
    <source>
        <strain evidence="2">ST1C</strain>
    </source>
</reference>
<dbReference type="AlphaFoldDB" id="A0A5J4TYH3"/>
<accession>A0A5J4TYH3</accession>
<keyword evidence="1" id="KW-0175">Coiled coil</keyword>
<evidence type="ECO:0000313" key="3">
    <source>
        <dbReference type="Proteomes" id="UP000324800"/>
    </source>
</evidence>
<feature type="non-terminal residue" evidence="2">
    <location>
        <position position="1"/>
    </location>
</feature>
<gene>
    <name evidence="2" type="ORF">EZS28_041514</name>
</gene>
<name>A0A5J4TYH3_9EUKA</name>
<sequence length="162" mass="20028">DPMTIDRSDKPVDFDRLWMNVVCDREKIDEEIKERERIREREYEYYNRDKKMSKDQKGEQMITEIRYIPRFTHLMEEEGRQELEREKLLSDVTNQLKNLELTKKDIENKIKQTIKDNYERKLKEVNDEQTRMTKTENLNKKLMVKDIDEVIWKQKIKQRDDL</sequence>
<evidence type="ECO:0000256" key="1">
    <source>
        <dbReference type="SAM" id="Coils"/>
    </source>
</evidence>
<comment type="caution">
    <text evidence="2">The sequence shown here is derived from an EMBL/GenBank/DDBJ whole genome shotgun (WGS) entry which is preliminary data.</text>
</comment>
<evidence type="ECO:0000313" key="2">
    <source>
        <dbReference type="EMBL" id="KAA6362959.1"/>
    </source>
</evidence>
<organism evidence="2 3">
    <name type="scientific">Streblomastix strix</name>
    <dbReference type="NCBI Taxonomy" id="222440"/>
    <lineage>
        <taxon>Eukaryota</taxon>
        <taxon>Metamonada</taxon>
        <taxon>Preaxostyla</taxon>
        <taxon>Oxymonadida</taxon>
        <taxon>Streblomastigidae</taxon>
        <taxon>Streblomastix</taxon>
    </lineage>
</organism>
<dbReference type="Proteomes" id="UP000324800">
    <property type="component" value="Unassembled WGS sequence"/>
</dbReference>
<feature type="coiled-coil region" evidence="1">
    <location>
        <begin position="89"/>
        <end position="135"/>
    </location>
</feature>
<protein>
    <submittedName>
        <fullName evidence="2">Uncharacterized protein</fullName>
    </submittedName>
</protein>
<dbReference type="EMBL" id="SNRW01023504">
    <property type="protein sequence ID" value="KAA6362959.1"/>
    <property type="molecule type" value="Genomic_DNA"/>
</dbReference>
<proteinExistence type="predicted"/>